<dbReference type="CDD" id="cd00609">
    <property type="entry name" value="AAT_like"/>
    <property type="match status" value="1"/>
</dbReference>
<dbReference type="Gene3D" id="3.40.640.10">
    <property type="entry name" value="Type I PLP-dependent aspartate aminotransferase-like (Major domain)"/>
    <property type="match status" value="1"/>
</dbReference>
<dbReference type="InterPro" id="IPR004839">
    <property type="entry name" value="Aminotransferase_I/II_large"/>
</dbReference>
<keyword evidence="2" id="KW-0032">Aminotransferase</keyword>
<dbReference type="AlphaFoldDB" id="A0A382Q9Q4"/>
<dbReference type="InterPro" id="IPR050106">
    <property type="entry name" value="HistidinolP_aminotransfase"/>
</dbReference>
<feature type="non-terminal residue" evidence="6">
    <location>
        <position position="314"/>
    </location>
</feature>
<comment type="cofactor">
    <cofactor evidence="1">
        <name>pyridoxal 5'-phosphate</name>
        <dbReference type="ChEBI" id="CHEBI:597326"/>
    </cofactor>
</comment>
<dbReference type="Pfam" id="PF00155">
    <property type="entry name" value="Aminotran_1_2"/>
    <property type="match status" value="1"/>
</dbReference>
<reference evidence="6" key="1">
    <citation type="submission" date="2018-05" db="EMBL/GenBank/DDBJ databases">
        <authorList>
            <person name="Lanie J.A."/>
            <person name="Ng W.-L."/>
            <person name="Kazmierczak K.M."/>
            <person name="Andrzejewski T.M."/>
            <person name="Davidsen T.M."/>
            <person name="Wayne K.J."/>
            <person name="Tettelin H."/>
            <person name="Glass J.I."/>
            <person name="Rusch D."/>
            <person name="Podicherti R."/>
            <person name="Tsui H.-C.T."/>
            <person name="Winkler M.E."/>
        </authorList>
    </citation>
    <scope>NUCLEOTIDE SEQUENCE</scope>
</reference>
<feature type="domain" description="Aminotransferase class I/classII large" evidence="5">
    <location>
        <begin position="108"/>
        <end position="306"/>
    </location>
</feature>
<dbReference type="GO" id="GO:0030170">
    <property type="term" value="F:pyridoxal phosphate binding"/>
    <property type="evidence" value="ECO:0007669"/>
    <property type="project" value="InterPro"/>
</dbReference>
<keyword evidence="3" id="KW-0808">Transferase</keyword>
<dbReference type="PROSITE" id="PS51318">
    <property type="entry name" value="TAT"/>
    <property type="match status" value="1"/>
</dbReference>
<evidence type="ECO:0000256" key="4">
    <source>
        <dbReference type="ARBA" id="ARBA00022898"/>
    </source>
</evidence>
<dbReference type="InterPro" id="IPR001917">
    <property type="entry name" value="Aminotrans_II_pyridoxalP_BS"/>
</dbReference>
<keyword evidence="4" id="KW-0663">Pyridoxal phosphate</keyword>
<evidence type="ECO:0000313" key="6">
    <source>
        <dbReference type="EMBL" id="SVC82314.1"/>
    </source>
</evidence>
<dbReference type="PANTHER" id="PTHR43643:SF3">
    <property type="entry name" value="HISTIDINOL-PHOSPHATE AMINOTRANSFERASE"/>
    <property type="match status" value="1"/>
</dbReference>
<gene>
    <name evidence="6" type="ORF">METZ01_LOCUS335168</name>
</gene>
<name>A0A382Q9Q4_9ZZZZ</name>
<sequence length="314" mass="33700">MYSSPDSGMSRRCFLKGAGTSAIGLAAVDPRTAAADMLAGPAAASKDGVRRMGGNENPVGPSPMAIDAVAEQLAGLNWYPYQPDLPLAIHRYHSIDVETSEGIGWAGLKTTFVKESRVITGIGSTEVLRAAAWAYLMEGGHVVQAIPSYDEVPGAGRKLGERVTITSVPLTSEHGVDLAAILDAVRPETRIISLCNPNNPTGTLLTHDEIGDFIDRIDPRILIVIDEAYIHYVKDRSYQDATMFAKTRPNVLVTRTFSKAYGIAGLRVGYGIAHPNVINKMQKYTLGPLGMHSNSIAGAMAALKDRSHMDRSRG</sequence>
<dbReference type="InterPro" id="IPR015422">
    <property type="entry name" value="PyrdxlP-dep_Trfase_small"/>
</dbReference>
<dbReference type="Gene3D" id="3.90.1150.10">
    <property type="entry name" value="Aspartate Aminotransferase, domain 1"/>
    <property type="match status" value="1"/>
</dbReference>
<dbReference type="SUPFAM" id="SSF53383">
    <property type="entry name" value="PLP-dependent transferases"/>
    <property type="match status" value="1"/>
</dbReference>
<proteinExistence type="predicted"/>
<dbReference type="InterPro" id="IPR015424">
    <property type="entry name" value="PyrdxlP-dep_Trfase"/>
</dbReference>
<evidence type="ECO:0000259" key="5">
    <source>
        <dbReference type="Pfam" id="PF00155"/>
    </source>
</evidence>
<accession>A0A382Q9Q4</accession>
<evidence type="ECO:0000256" key="2">
    <source>
        <dbReference type="ARBA" id="ARBA00022576"/>
    </source>
</evidence>
<dbReference type="EMBL" id="UINC01112988">
    <property type="protein sequence ID" value="SVC82314.1"/>
    <property type="molecule type" value="Genomic_DNA"/>
</dbReference>
<dbReference type="InterPro" id="IPR015421">
    <property type="entry name" value="PyrdxlP-dep_Trfase_major"/>
</dbReference>
<evidence type="ECO:0000256" key="1">
    <source>
        <dbReference type="ARBA" id="ARBA00001933"/>
    </source>
</evidence>
<dbReference type="GO" id="GO:0008483">
    <property type="term" value="F:transaminase activity"/>
    <property type="evidence" value="ECO:0007669"/>
    <property type="project" value="UniProtKB-KW"/>
</dbReference>
<evidence type="ECO:0000256" key="3">
    <source>
        <dbReference type="ARBA" id="ARBA00022679"/>
    </source>
</evidence>
<dbReference type="PANTHER" id="PTHR43643">
    <property type="entry name" value="HISTIDINOL-PHOSPHATE AMINOTRANSFERASE 2"/>
    <property type="match status" value="1"/>
</dbReference>
<dbReference type="PROSITE" id="PS00599">
    <property type="entry name" value="AA_TRANSFER_CLASS_2"/>
    <property type="match status" value="1"/>
</dbReference>
<protein>
    <recommendedName>
        <fullName evidence="5">Aminotransferase class I/classII large domain-containing protein</fullName>
    </recommendedName>
</protein>
<dbReference type="InterPro" id="IPR006311">
    <property type="entry name" value="TAT_signal"/>
</dbReference>
<organism evidence="6">
    <name type="scientific">marine metagenome</name>
    <dbReference type="NCBI Taxonomy" id="408172"/>
    <lineage>
        <taxon>unclassified sequences</taxon>
        <taxon>metagenomes</taxon>
        <taxon>ecological metagenomes</taxon>
    </lineage>
</organism>